<gene>
    <name evidence="2" type="ORF">QO016_002567</name>
</gene>
<dbReference type="RefSeq" id="WP_238249849.1">
    <property type="nucleotide sequence ID" value="NZ_BPQX01000034.1"/>
</dbReference>
<evidence type="ECO:0000313" key="2">
    <source>
        <dbReference type="EMBL" id="MDQ0443069.1"/>
    </source>
</evidence>
<dbReference type="Proteomes" id="UP001236369">
    <property type="component" value="Unassembled WGS sequence"/>
</dbReference>
<dbReference type="EMBL" id="JAUSVV010000005">
    <property type="protein sequence ID" value="MDQ0443069.1"/>
    <property type="molecule type" value="Genomic_DNA"/>
</dbReference>
<evidence type="ECO:0000256" key="1">
    <source>
        <dbReference type="ARBA" id="ARBA00009981"/>
    </source>
</evidence>
<keyword evidence="3" id="KW-1185">Reference proteome</keyword>
<dbReference type="SUPFAM" id="SSF143120">
    <property type="entry name" value="YefM-like"/>
    <property type="match status" value="1"/>
</dbReference>
<comment type="caution">
    <text evidence="2">The sequence shown here is derived from an EMBL/GenBank/DDBJ whole genome shotgun (WGS) entry which is preliminary data.</text>
</comment>
<comment type="similarity">
    <text evidence="1">Belongs to the phD/YefM antitoxin family.</text>
</comment>
<name>A0ABU0HNJ6_9HYPH</name>
<sequence>MAARTFTSREFNREPSRIKRAATEGLVVITERGKPIMAVLPYGAYESLRAGAGTILDALDMDGVGEIEIDFTRPPTHPRAATFD</sequence>
<evidence type="ECO:0000313" key="3">
    <source>
        <dbReference type="Proteomes" id="UP001236369"/>
    </source>
</evidence>
<dbReference type="Gene3D" id="3.40.1620.10">
    <property type="entry name" value="YefM-like domain"/>
    <property type="match status" value="1"/>
</dbReference>
<reference evidence="2 3" key="1">
    <citation type="submission" date="2023-07" db="EMBL/GenBank/DDBJ databases">
        <title>Genomic Encyclopedia of Type Strains, Phase IV (KMG-IV): sequencing the most valuable type-strain genomes for metagenomic binning, comparative biology and taxonomic classification.</title>
        <authorList>
            <person name="Goeker M."/>
        </authorList>
    </citation>
    <scope>NUCLEOTIDE SEQUENCE [LARGE SCALE GENOMIC DNA]</scope>
    <source>
        <strain evidence="2 3">DSM 19562</strain>
    </source>
</reference>
<accession>A0ABU0HNJ6</accession>
<organism evidence="2 3">
    <name type="scientific">Methylobacterium persicinum</name>
    <dbReference type="NCBI Taxonomy" id="374426"/>
    <lineage>
        <taxon>Bacteria</taxon>
        <taxon>Pseudomonadati</taxon>
        <taxon>Pseudomonadota</taxon>
        <taxon>Alphaproteobacteria</taxon>
        <taxon>Hyphomicrobiales</taxon>
        <taxon>Methylobacteriaceae</taxon>
        <taxon>Methylobacterium</taxon>
    </lineage>
</organism>
<dbReference type="InterPro" id="IPR036165">
    <property type="entry name" value="YefM-like_sf"/>
</dbReference>
<protein>
    <submittedName>
        <fullName evidence="2">Prevent-host-death family protein</fullName>
    </submittedName>
</protein>
<proteinExistence type="inferred from homology"/>
<dbReference type="NCBIfam" id="TIGR01552">
    <property type="entry name" value="phd_fam"/>
    <property type="match status" value="1"/>
</dbReference>